<dbReference type="HOGENOM" id="CLU_000604_1_22_4"/>
<dbReference type="EMBL" id="CP009238">
    <property type="protein sequence ID" value="AIL32762.1"/>
    <property type="molecule type" value="Genomic_DNA"/>
</dbReference>
<dbReference type="Proteomes" id="UP000028945">
    <property type="component" value="Chromosome"/>
</dbReference>
<evidence type="ECO:0000256" key="4">
    <source>
        <dbReference type="ARBA" id="ARBA00022840"/>
    </source>
</evidence>
<proteinExistence type="predicted"/>
<dbReference type="InterPro" id="IPR027417">
    <property type="entry name" value="P-loop_NTPase"/>
</dbReference>
<evidence type="ECO:0000256" key="1">
    <source>
        <dbReference type="ARBA" id="ARBA00022448"/>
    </source>
</evidence>
<evidence type="ECO:0000313" key="7">
    <source>
        <dbReference type="Proteomes" id="UP000028945"/>
    </source>
</evidence>
<dbReference type="GO" id="GO:0016887">
    <property type="term" value="F:ATP hydrolysis activity"/>
    <property type="evidence" value="ECO:0007669"/>
    <property type="project" value="InterPro"/>
</dbReference>
<name>A0A077DH51_9BURK</name>
<keyword evidence="2" id="KW-1003">Cell membrane</keyword>
<sequence>MLVFDFDLDLSFQNGFHVHYAYQSSSVSLGILGPSGAGKTLLFRMIAGIQKPDSGYFRVNGQTLVDTEKNIDLSPQARKVGLMFQHYALFPHLTVIQNIAFSLKKGLFNPSKHIKNEAVDYWLEKLKITDIAYHYPHQISGGQAQRVALARTCITEPSLLLLDEPFSALDADLKNDMRSLIKDVRQELDIPLLLISHDRADTDFLTQDCFFIIDERRDI</sequence>
<dbReference type="STRING" id="1072685.IX83_05065"/>
<dbReference type="GO" id="GO:0005524">
    <property type="term" value="F:ATP binding"/>
    <property type="evidence" value="ECO:0007669"/>
    <property type="project" value="UniProtKB-KW"/>
</dbReference>
<dbReference type="SMART" id="SM00382">
    <property type="entry name" value="AAA"/>
    <property type="match status" value="1"/>
</dbReference>
<dbReference type="Pfam" id="PF00005">
    <property type="entry name" value="ABC_tran"/>
    <property type="match status" value="1"/>
</dbReference>
<feature type="domain" description="ABC transporter" evidence="5">
    <location>
        <begin position="1"/>
        <end position="216"/>
    </location>
</feature>
<keyword evidence="1" id="KW-0813">Transport</keyword>
<protein>
    <recommendedName>
        <fullName evidence="5">ABC transporter domain-containing protein</fullName>
    </recommendedName>
</protein>
<evidence type="ECO:0000256" key="3">
    <source>
        <dbReference type="ARBA" id="ARBA00022741"/>
    </source>
</evidence>
<keyword evidence="2" id="KW-0472">Membrane</keyword>
<dbReference type="eggNOG" id="COG3842">
    <property type="taxonomic scope" value="Bacteria"/>
</dbReference>
<evidence type="ECO:0000313" key="6">
    <source>
        <dbReference type="EMBL" id="AIL32762.1"/>
    </source>
</evidence>
<dbReference type="AlphaFoldDB" id="A0A077DH51"/>
<reference evidence="6 7" key="1">
    <citation type="journal article" date="2014" name="BMC Genomics">
        <title>A genomic perspective on a new bacterial genus and species from the Alcaligenaceae family, Basilea psittacipulmonis.</title>
        <authorList>
            <person name="Whiteson K.L."/>
            <person name="Hernandez D."/>
            <person name="Lazarevic V."/>
            <person name="Gaia N."/>
            <person name="Farinelli L."/>
            <person name="Francois P."/>
            <person name="Pilo P."/>
            <person name="Frey J."/>
            <person name="Schrenzel J."/>
        </authorList>
    </citation>
    <scope>NUCLEOTIDE SEQUENCE [LARGE SCALE GENOMIC DNA]</scope>
    <source>
        <strain evidence="6 7">DSM 24701</strain>
    </source>
</reference>
<dbReference type="RefSeq" id="WP_038499832.1">
    <property type="nucleotide sequence ID" value="NZ_AFWK01000045.1"/>
</dbReference>
<dbReference type="PROSITE" id="PS50893">
    <property type="entry name" value="ABC_TRANSPORTER_2"/>
    <property type="match status" value="1"/>
</dbReference>
<evidence type="ECO:0000259" key="5">
    <source>
        <dbReference type="PROSITE" id="PS50893"/>
    </source>
</evidence>
<dbReference type="SUPFAM" id="SSF52540">
    <property type="entry name" value="P-loop containing nucleoside triphosphate hydrolases"/>
    <property type="match status" value="1"/>
</dbReference>
<dbReference type="PANTHER" id="PTHR42781">
    <property type="entry name" value="SPERMIDINE/PUTRESCINE IMPORT ATP-BINDING PROTEIN POTA"/>
    <property type="match status" value="1"/>
</dbReference>
<dbReference type="InterPro" id="IPR050093">
    <property type="entry name" value="ABC_SmlMolc_Importer"/>
</dbReference>
<dbReference type="PANTHER" id="PTHR42781:SF4">
    <property type="entry name" value="SPERMIDINE_PUTRESCINE IMPORT ATP-BINDING PROTEIN POTA"/>
    <property type="match status" value="1"/>
</dbReference>
<dbReference type="OrthoDB" id="5298774at2"/>
<keyword evidence="4" id="KW-0067">ATP-binding</keyword>
<dbReference type="KEGG" id="bpsi:IX83_05065"/>
<dbReference type="InterPro" id="IPR003439">
    <property type="entry name" value="ABC_transporter-like_ATP-bd"/>
</dbReference>
<evidence type="ECO:0000256" key="2">
    <source>
        <dbReference type="ARBA" id="ARBA00022475"/>
    </source>
</evidence>
<accession>A0A077DH51</accession>
<dbReference type="Gene3D" id="3.40.50.300">
    <property type="entry name" value="P-loop containing nucleotide triphosphate hydrolases"/>
    <property type="match status" value="1"/>
</dbReference>
<gene>
    <name evidence="6" type="ORF">IX83_05065</name>
</gene>
<dbReference type="InterPro" id="IPR003593">
    <property type="entry name" value="AAA+_ATPase"/>
</dbReference>
<keyword evidence="3" id="KW-0547">Nucleotide-binding</keyword>
<keyword evidence="7" id="KW-1185">Reference proteome</keyword>
<organism evidence="6 7">
    <name type="scientific">Basilea psittacipulmonis DSM 24701</name>
    <dbReference type="NCBI Taxonomy" id="1072685"/>
    <lineage>
        <taxon>Bacteria</taxon>
        <taxon>Pseudomonadati</taxon>
        <taxon>Pseudomonadota</taxon>
        <taxon>Betaproteobacteria</taxon>
        <taxon>Burkholderiales</taxon>
        <taxon>Alcaligenaceae</taxon>
        <taxon>Basilea</taxon>
    </lineage>
</organism>